<dbReference type="EMBL" id="BMEV01000011">
    <property type="protein sequence ID" value="GGH72057.1"/>
    <property type="molecule type" value="Genomic_DNA"/>
</dbReference>
<dbReference type="AlphaFoldDB" id="A0A8J2ZRQ8"/>
<proteinExistence type="predicted"/>
<reference evidence="1" key="1">
    <citation type="journal article" date="2014" name="Int. J. Syst. Evol. Microbiol.">
        <title>Complete genome sequence of Corynebacterium casei LMG S-19264T (=DSM 44701T), isolated from a smear-ripened cheese.</title>
        <authorList>
            <consortium name="US DOE Joint Genome Institute (JGI-PGF)"/>
            <person name="Walter F."/>
            <person name="Albersmeier A."/>
            <person name="Kalinowski J."/>
            <person name="Ruckert C."/>
        </authorList>
    </citation>
    <scope>NUCLEOTIDE SEQUENCE</scope>
    <source>
        <strain evidence="1">CGMCC 1.12360</strain>
    </source>
</reference>
<organism evidence="1 2">
    <name type="scientific">Compostibacillus humi</name>
    <dbReference type="NCBI Taxonomy" id="1245525"/>
    <lineage>
        <taxon>Bacteria</taxon>
        <taxon>Bacillati</taxon>
        <taxon>Bacillota</taxon>
        <taxon>Bacilli</taxon>
        <taxon>Bacillales</taxon>
        <taxon>Bacillaceae</taxon>
        <taxon>Compostibacillus</taxon>
    </lineage>
</organism>
<evidence type="ECO:0000313" key="1">
    <source>
        <dbReference type="EMBL" id="GGH72057.1"/>
    </source>
</evidence>
<protein>
    <submittedName>
        <fullName evidence="1">Uncharacterized protein</fullName>
    </submittedName>
</protein>
<comment type="caution">
    <text evidence="1">The sequence shown here is derived from an EMBL/GenBank/DDBJ whole genome shotgun (WGS) entry which is preliminary data.</text>
</comment>
<dbReference type="Proteomes" id="UP000602050">
    <property type="component" value="Unassembled WGS sequence"/>
</dbReference>
<name>A0A8J2ZRQ8_9BACI</name>
<gene>
    <name evidence="1" type="ORF">GCM10010978_08620</name>
</gene>
<reference evidence="1" key="2">
    <citation type="submission" date="2020-09" db="EMBL/GenBank/DDBJ databases">
        <authorList>
            <person name="Sun Q."/>
            <person name="Zhou Y."/>
        </authorList>
    </citation>
    <scope>NUCLEOTIDE SEQUENCE</scope>
    <source>
        <strain evidence="1">CGMCC 1.12360</strain>
    </source>
</reference>
<sequence>MLSPSTIEVANKKDRIKMAIIKAMTIAFPHSIHSLLLFVTEDIPSDLVSMFIVA</sequence>
<accession>A0A8J2ZRQ8</accession>
<evidence type="ECO:0000313" key="2">
    <source>
        <dbReference type="Proteomes" id="UP000602050"/>
    </source>
</evidence>
<keyword evidence="2" id="KW-1185">Reference proteome</keyword>